<accession>A0ABX7YVY9</accession>
<keyword evidence="1" id="KW-1133">Transmembrane helix</keyword>
<organism evidence="2 3">
    <name type="scientific">Shewanella yunxiaonensis</name>
    <dbReference type="NCBI Taxonomy" id="2829809"/>
    <lineage>
        <taxon>Bacteria</taxon>
        <taxon>Pseudomonadati</taxon>
        <taxon>Pseudomonadota</taxon>
        <taxon>Gammaproteobacteria</taxon>
        <taxon>Alteromonadales</taxon>
        <taxon>Shewanellaceae</taxon>
        <taxon>Shewanella</taxon>
    </lineage>
</organism>
<evidence type="ECO:0000313" key="3">
    <source>
        <dbReference type="Proteomes" id="UP000679575"/>
    </source>
</evidence>
<protein>
    <submittedName>
        <fullName evidence="2">DUF2982 domain-containing protein</fullName>
    </submittedName>
</protein>
<dbReference type="Proteomes" id="UP000679575">
    <property type="component" value="Chromosome"/>
</dbReference>
<proteinExistence type="predicted"/>
<dbReference type="InterPro" id="IPR021367">
    <property type="entry name" value="DUF2982"/>
</dbReference>
<keyword evidence="1" id="KW-0472">Membrane</keyword>
<gene>
    <name evidence="2" type="ORF">KDN34_05830</name>
</gene>
<dbReference type="Pfam" id="PF11201">
    <property type="entry name" value="DUF2982"/>
    <property type="match status" value="1"/>
</dbReference>
<keyword evidence="1" id="KW-0812">Transmembrane</keyword>
<reference evidence="2 3" key="1">
    <citation type="submission" date="2021-04" db="EMBL/GenBank/DDBJ databases">
        <title>Novel species identification of genus Shewanella.</title>
        <authorList>
            <person name="Liu G."/>
        </authorList>
    </citation>
    <scope>NUCLEOTIDE SEQUENCE [LARGE SCALE GENOMIC DNA]</scope>
    <source>
        <strain evidence="2 3">FJAT-54481</strain>
    </source>
</reference>
<keyword evidence="3" id="KW-1185">Reference proteome</keyword>
<dbReference type="EMBL" id="CP073587">
    <property type="protein sequence ID" value="QUN06960.1"/>
    <property type="molecule type" value="Genomic_DNA"/>
</dbReference>
<sequence length="228" mass="25884">MNTDVIEVRTLSKRNAVTLTLLGSISLFTGLCLFIVWRELFVPALIFFSCGAVALVLGIAKRIEPEIVLRLAPEGLTFYHRRGQLTVAWDNVQRFDLLRIQHGIDWLTLPYLGIKLKAVNPLLDVISPRLATGLLAEQRSLVMTAVANDEDLQSLEHYLSAEFEPLVVNGDRYRGLLAMFGRRCLMLDKYLGFHLYIPTEFLPMAPQQLLKELKEYKAQQIRNGDSIN</sequence>
<feature type="transmembrane region" description="Helical" evidence="1">
    <location>
        <begin position="42"/>
        <end position="60"/>
    </location>
</feature>
<dbReference type="RefSeq" id="WP_212595965.1">
    <property type="nucleotide sequence ID" value="NZ_CP073587.1"/>
</dbReference>
<name>A0ABX7YVY9_9GAMM</name>
<evidence type="ECO:0000256" key="1">
    <source>
        <dbReference type="SAM" id="Phobius"/>
    </source>
</evidence>
<evidence type="ECO:0000313" key="2">
    <source>
        <dbReference type="EMBL" id="QUN06960.1"/>
    </source>
</evidence>
<feature type="transmembrane region" description="Helical" evidence="1">
    <location>
        <begin position="16"/>
        <end position="36"/>
    </location>
</feature>